<gene>
    <name evidence="2" type="ORF">AVDCRST_MAG48-2300</name>
</gene>
<sequence length="51" mass="5439">AGLLPRTARRHPGRPGRDVPGGLVGGAQQHDSPAGSRHPPRRAGDQRRREA</sequence>
<feature type="non-terminal residue" evidence="2">
    <location>
        <position position="51"/>
    </location>
</feature>
<feature type="compositionally biased region" description="Basic and acidic residues" evidence="1">
    <location>
        <begin position="42"/>
        <end position="51"/>
    </location>
</feature>
<protein>
    <submittedName>
        <fullName evidence="2">Phosphate transport system regulatory protein PhoU</fullName>
    </submittedName>
</protein>
<proteinExistence type="predicted"/>
<evidence type="ECO:0000313" key="2">
    <source>
        <dbReference type="EMBL" id="CAA9314945.1"/>
    </source>
</evidence>
<accession>A0A6J4KU76</accession>
<evidence type="ECO:0000256" key="1">
    <source>
        <dbReference type="SAM" id="MobiDB-lite"/>
    </source>
</evidence>
<dbReference type="EMBL" id="CADCTS010000330">
    <property type="protein sequence ID" value="CAA9314945.1"/>
    <property type="molecule type" value="Genomic_DNA"/>
</dbReference>
<name>A0A6J4KU76_9ACTN</name>
<reference evidence="2" key="1">
    <citation type="submission" date="2020-02" db="EMBL/GenBank/DDBJ databases">
        <authorList>
            <person name="Meier V. D."/>
        </authorList>
    </citation>
    <scope>NUCLEOTIDE SEQUENCE</scope>
    <source>
        <strain evidence="2">AVDCRST_MAG48</strain>
    </source>
</reference>
<organism evidence="2">
    <name type="scientific">uncultured Friedmanniella sp</name>
    <dbReference type="NCBI Taxonomy" id="335381"/>
    <lineage>
        <taxon>Bacteria</taxon>
        <taxon>Bacillati</taxon>
        <taxon>Actinomycetota</taxon>
        <taxon>Actinomycetes</taxon>
        <taxon>Propionibacteriales</taxon>
        <taxon>Nocardioidaceae</taxon>
        <taxon>Friedmanniella</taxon>
        <taxon>environmental samples</taxon>
    </lineage>
</organism>
<feature type="non-terminal residue" evidence="2">
    <location>
        <position position="1"/>
    </location>
</feature>
<dbReference type="AlphaFoldDB" id="A0A6J4KU76"/>
<feature type="region of interest" description="Disordered" evidence="1">
    <location>
        <begin position="1"/>
        <end position="51"/>
    </location>
</feature>